<proteinExistence type="predicted"/>
<dbReference type="Gene3D" id="1.10.10.60">
    <property type="entry name" value="Homeodomain-like"/>
    <property type="match status" value="2"/>
</dbReference>
<dbReference type="AlphaFoldDB" id="A0A4D6MX04"/>
<evidence type="ECO:0000256" key="2">
    <source>
        <dbReference type="ARBA" id="ARBA00023015"/>
    </source>
</evidence>
<dbReference type="SUPFAM" id="SSF46689">
    <property type="entry name" value="Homeodomain-like"/>
    <property type="match status" value="2"/>
</dbReference>
<gene>
    <name evidence="7" type="ORF">DEO72_LG9g203</name>
</gene>
<dbReference type="InterPro" id="IPR009057">
    <property type="entry name" value="Homeodomain-like_sf"/>
</dbReference>
<dbReference type="Proteomes" id="UP000501690">
    <property type="component" value="Linkage Group LG9"/>
</dbReference>
<dbReference type="FunFam" id="1.10.10.60:FF:000002">
    <property type="entry name" value="Myb family transcription factor"/>
    <property type="match status" value="1"/>
</dbReference>
<dbReference type="NCBIfam" id="TIGR01557">
    <property type="entry name" value="myb_SHAQKYF"/>
    <property type="match status" value="2"/>
</dbReference>
<dbReference type="GO" id="GO:0003677">
    <property type="term" value="F:DNA binding"/>
    <property type="evidence" value="ECO:0007669"/>
    <property type="project" value="InterPro"/>
</dbReference>
<accession>A0A4D6MX04</accession>
<dbReference type="InterPro" id="IPR046955">
    <property type="entry name" value="PHR1-like"/>
</dbReference>
<evidence type="ECO:0000256" key="1">
    <source>
        <dbReference type="ARBA" id="ARBA00004123"/>
    </source>
</evidence>
<dbReference type="PANTHER" id="PTHR31499:SF48">
    <property type="entry name" value="MYB-LIKE TRANSCRIPTION FACTOR FAMILY PROTEIN"/>
    <property type="match status" value="1"/>
</dbReference>
<evidence type="ECO:0000313" key="8">
    <source>
        <dbReference type="Proteomes" id="UP000501690"/>
    </source>
</evidence>
<evidence type="ECO:0000256" key="4">
    <source>
        <dbReference type="ARBA" id="ARBA00023242"/>
    </source>
</evidence>
<dbReference type="InterPro" id="IPR017930">
    <property type="entry name" value="Myb_dom"/>
</dbReference>
<evidence type="ECO:0000256" key="5">
    <source>
        <dbReference type="SAM" id="MobiDB-lite"/>
    </source>
</evidence>
<feature type="domain" description="HTH myb-type" evidence="6">
    <location>
        <begin position="236"/>
        <end position="294"/>
    </location>
</feature>
<dbReference type="GO" id="GO:0005634">
    <property type="term" value="C:nucleus"/>
    <property type="evidence" value="ECO:0007669"/>
    <property type="project" value="UniProtKB-SubCell"/>
</dbReference>
<dbReference type="EMBL" id="CP039353">
    <property type="protein sequence ID" value="QCE05201.1"/>
    <property type="molecule type" value="Genomic_DNA"/>
</dbReference>
<comment type="subcellular location">
    <subcellularLocation>
        <location evidence="1">Nucleus</location>
    </subcellularLocation>
</comment>
<evidence type="ECO:0000313" key="7">
    <source>
        <dbReference type="EMBL" id="QCE05201.1"/>
    </source>
</evidence>
<keyword evidence="8" id="KW-1185">Reference proteome</keyword>
<feature type="region of interest" description="Disordered" evidence="5">
    <location>
        <begin position="204"/>
        <end position="231"/>
    </location>
</feature>
<dbReference type="Pfam" id="PF00249">
    <property type="entry name" value="Myb_DNA-binding"/>
    <property type="match status" value="2"/>
</dbReference>
<dbReference type="GO" id="GO:0003700">
    <property type="term" value="F:DNA-binding transcription factor activity"/>
    <property type="evidence" value="ECO:0007669"/>
    <property type="project" value="InterPro"/>
</dbReference>
<keyword evidence="2" id="KW-0805">Transcription regulation</keyword>
<keyword evidence="4" id="KW-0539">Nucleus</keyword>
<feature type="compositionally biased region" description="Polar residues" evidence="5">
    <location>
        <begin position="204"/>
        <end position="213"/>
    </location>
</feature>
<dbReference type="InterPro" id="IPR001005">
    <property type="entry name" value="SANT/Myb"/>
</dbReference>
<keyword evidence="3" id="KW-0804">Transcription</keyword>
<organism evidence="7 8">
    <name type="scientific">Vigna unguiculata</name>
    <name type="common">Cowpea</name>
    <dbReference type="NCBI Taxonomy" id="3917"/>
    <lineage>
        <taxon>Eukaryota</taxon>
        <taxon>Viridiplantae</taxon>
        <taxon>Streptophyta</taxon>
        <taxon>Embryophyta</taxon>
        <taxon>Tracheophyta</taxon>
        <taxon>Spermatophyta</taxon>
        <taxon>Magnoliopsida</taxon>
        <taxon>eudicotyledons</taxon>
        <taxon>Gunneridae</taxon>
        <taxon>Pentapetalae</taxon>
        <taxon>rosids</taxon>
        <taxon>fabids</taxon>
        <taxon>Fabales</taxon>
        <taxon>Fabaceae</taxon>
        <taxon>Papilionoideae</taxon>
        <taxon>50 kb inversion clade</taxon>
        <taxon>NPAAA clade</taxon>
        <taxon>indigoferoid/millettioid clade</taxon>
        <taxon>Phaseoleae</taxon>
        <taxon>Vigna</taxon>
    </lineage>
</organism>
<dbReference type="PROSITE" id="PS51294">
    <property type="entry name" value="HTH_MYB"/>
    <property type="match status" value="1"/>
</dbReference>
<feature type="compositionally biased region" description="Low complexity" evidence="5">
    <location>
        <begin position="214"/>
        <end position="231"/>
    </location>
</feature>
<dbReference type="InterPro" id="IPR006447">
    <property type="entry name" value="Myb_dom_plants"/>
</dbReference>
<protein>
    <submittedName>
        <fullName evidence="7">Two-component response regulator ARR-B family</fullName>
    </submittedName>
</protein>
<evidence type="ECO:0000259" key="6">
    <source>
        <dbReference type="PROSITE" id="PS51294"/>
    </source>
</evidence>
<dbReference type="FunFam" id="1.10.10.60:FF:000007">
    <property type="entry name" value="Two-component response regulator"/>
    <property type="match status" value="1"/>
</dbReference>
<evidence type="ECO:0000256" key="3">
    <source>
        <dbReference type="ARBA" id="ARBA00023163"/>
    </source>
</evidence>
<name>A0A4D6MX04_VIGUN</name>
<reference evidence="7 8" key="1">
    <citation type="submission" date="2019-04" db="EMBL/GenBank/DDBJ databases">
        <title>An improved genome assembly and genetic linkage map for asparagus bean, Vigna unguiculata ssp. sesquipedialis.</title>
        <authorList>
            <person name="Xia Q."/>
            <person name="Zhang R."/>
            <person name="Dong Y."/>
        </authorList>
    </citation>
    <scope>NUCLEOTIDE SEQUENCE [LARGE SCALE GENOMIC DNA]</scope>
    <source>
        <tissue evidence="7">Leaf</tissue>
    </source>
</reference>
<sequence length="591" mass="65262">MNDYKIDCVGRIQRSYGLNGDLSSEFGNCSSQCFDIIQASNMGTCNQPLAMASGGFEQEPHIGQTKSSSSIISRFESPASAFYATEICMGFPQYGNPSLISQFSMISDMEFPLYQSPRQNLFLASLANQPAPNFELSNPLQAMLLSHVNSDQCVRSSEKSDKAPSGNFPCSSFLPIIDDAAAASPSVPCKGNQDQRDCSAQISFSSQQEMQSPTLSAGSLLTSSGNSASNGAVVSSKTRIRWTQELHEKFVECVNRLGGAEKATPKAILRLMESDGLTIFHVKSHLQKYRIAKYMPQSTQGKSEKRTNVENVHLDAKTCCDSNQLNFLFFFASGLQIREALQLQLDEFTGVHNSVANVGGSENNTFNFQHLFDVPVSCLNFDSQNFLCQSSGDNSAQLFGSVVDSFLSTHEDTFYETYSVYEHFRNEKNNVSEGGASAPVDGVEVVCATSGNTASSMVPTRKKKGIKWTKDLHEQFVAAVNSLGGAQKATPKAVLRMMNSKSLTIFHVKSHLQKYRSTMFVKNTFREGHEESDGRDMVTELQQKICMQIEESRKLQLEIGRGIQEQLELQRNLQMLVQEQKKQVNDAKKGN</sequence>
<dbReference type="PANTHER" id="PTHR31499">
    <property type="entry name" value="MYB FAMILY TRANSCRIPTION FACTOR PHL11"/>
    <property type="match status" value="1"/>
</dbReference>